<protein>
    <submittedName>
        <fullName evidence="4">UxaA family hydrolase</fullName>
    </submittedName>
</protein>
<dbReference type="Gene3D" id="2.30.130.110">
    <property type="match status" value="1"/>
</dbReference>
<dbReference type="InterPro" id="IPR052172">
    <property type="entry name" value="UxaA_altronate/galactarate_dh"/>
</dbReference>
<gene>
    <name evidence="4" type="ORF">NSA47_07905</name>
</gene>
<evidence type="ECO:0000256" key="2">
    <source>
        <dbReference type="SAM" id="MobiDB-lite"/>
    </source>
</evidence>
<dbReference type="PANTHER" id="PTHR30536:SF5">
    <property type="entry name" value="ALTRONATE DEHYDRATASE"/>
    <property type="match status" value="1"/>
</dbReference>
<keyword evidence="5" id="KW-1185">Reference proteome</keyword>
<dbReference type="AlphaFoldDB" id="A0AAE3KZN5"/>
<dbReference type="GO" id="GO:0019698">
    <property type="term" value="P:D-galacturonate catabolic process"/>
    <property type="evidence" value="ECO:0007669"/>
    <property type="project" value="TreeGrafter"/>
</dbReference>
<feature type="region of interest" description="Disordered" evidence="2">
    <location>
        <begin position="76"/>
        <end position="95"/>
    </location>
</feature>
<dbReference type="InterPro" id="IPR013974">
    <property type="entry name" value="SAF"/>
</dbReference>
<evidence type="ECO:0000259" key="3">
    <source>
        <dbReference type="SMART" id="SM00858"/>
    </source>
</evidence>
<dbReference type="Proteomes" id="UP001205748">
    <property type="component" value="Unassembled WGS sequence"/>
</dbReference>
<dbReference type="PANTHER" id="PTHR30536">
    <property type="entry name" value="ALTRONATE/GALACTARATE DEHYDRATASE"/>
    <property type="match status" value="1"/>
</dbReference>
<dbReference type="RefSeq" id="WP_257530705.1">
    <property type="nucleotide sequence ID" value="NZ_JANKAS010000005.1"/>
</dbReference>
<dbReference type="GO" id="GO:0016829">
    <property type="term" value="F:lyase activity"/>
    <property type="evidence" value="ECO:0007669"/>
    <property type="project" value="UniProtKB-KW"/>
</dbReference>
<proteinExistence type="predicted"/>
<evidence type="ECO:0000313" key="5">
    <source>
        <dbReference type="Proteomes" id="UP001205748"/>
    </source>
</evidence>
<feature type="domain" description="SAF" evidence="3">
    <location>
        <begin position="11"/>
        <end position="87"/>
    </location>
</feature>
<organism evidence="4 5">
    <name type="scientific">Irregularibacter muris</name>
    <dbReference type="NCBI Taxonomy" id="1796619"/>
    <lineage>
        <taxon>Bacteria</taxon>
        <taxon>Bacillati</taxon>
        <taxon>Bacillota</taxon>
        <taxon>Clostridia</taxon>
        <taxon>Eubacteriales</taxon>
        <taxon>Eubacteriaceae</taxon>
        <taxon>Irregularibacter</taxon>
    </lineage>
</organism>
<reference evidence="4" key="1">
    <citation type="submission" date="2022-07" db="EMBL/GenBank/DDBJ databases">
        <title>Enhanced cultured diversity of the mouse gut microbiota enables custom-made synthetic communities.</title>
        <authorList>
            <person name="Afrizal A."/>
        </authorList>
    </citation>
    <scope>NUCLEOTIDE SEQUENCE</scope>
    <source>
        <strain evidence="4">DSM 28593</strain>
    </source>
</reference>
<evidence type="ECO:0000313" key="4">
    <source>
        <dbReference type="EMBL" id="MCR1898906.1"/>
    </source>
</evidence>
<dbReference type="EMBL" id="JANKAS010000005">
    <property type="protein sequence ID" value="MCR1898906.1"/>
    <property type="molecule type" value="Genomic_DNA"/>
</dbReference>
<keyword evidence="1" id="KW-0456">Lyase</keyword>
<dbReference type="Pfam" id="PF08666">
    <property type="entry name" value="SAF"/>
    <property type="match status" value="1"/>
</dbReference>
<dbReference type="InterPro" id="IPR044144">
    <property type="entry name" value="SAF_UxaA/GarD"/>
</dbReference>
<name>A0AAE3KZN5_9FIRM</name>
<accession>A0AAE3KZN5</accession>
<keyword evidence="4" id="KW-0378">Hydrolase</keyword>
<dbReference type="GO" id="GO:0016787">
    <property type="term" value="F:hydrolase activity"/>
    <property type="evidence" value="ECO:0007669"/>
    <property type="project" value="UniProtKB-KW"/>
</dbReference>
<evidence type="ECO:0000256" key="1">
    <source>
        <dbReference type="ARBA" id="ARBA00023239"/>
    </source>
</evidence>
<sequence>MLNAVIIHENDSVAIAIEEIAKGEMVSLKTLDKKDMLFEALNDIPMYHKIALKPIKEGQPILKYGEHIGQASEDIEKGSHVHEHNVESVREDLHV</sequence>
<comment type="caution">
    <text evidence="4">The sequence shown here is derived from an EMBL/GenBank/DDBJ whole genome shotgun (WGS) entry which is preliminary data.</text>
</comment>
<dbReference type="CDD" id="cd11613">
    <property type="entry name" value="SAF_AH_GD"/>
    <property type="match status" value="1"/>
</dbReference>
<dbReference type="SMART" id="SM00858">
    <property type="entry name" value="SAF"/>
    <property type="match status" value="1"/>
</dbReference>